<dbReference type="AlphaFoldDB" id="A0A6A4BC64"/>
<name>A0A6A4BC64_9STRA</name>
<feature type="compositionally biased region" description="Basic and acidic residues" evidence="1">
    <location>
        <begin position="66"/>
        <end position="77"/>
    </location>
</feature>
<dbReference type="EMBL" id="QXGE01004410">
    <property type="protein sequence ID" value="KAE9270724.1"/>
    <property type="molecule type" value="Genomic_DNA"/>
</dbReference>
<organism evidence="2 3">
    <name type="scientific">Phytophthora fragariae</name>
    <dbReference type="NCBI Taxonomy" id="53985"/>
    <lineage>
        <taxon>Eukaryota</taxon>
        <taxon>Sar</taxon>
        <taxon>Stramenopiles</taxon>
        <taxon>Oomycota</taxon>
        <taxon>Peronosporomycetes</taxon>
        <taxon>Peronosporales</taxon>
        <taxon>Peronosporaceae</taxon>
        <taxon>Phytophthora</taxon>
    </lineage>
</organism>
<comment type="caution">
    <text evidence="2">The sequence shown here is derived from an EMBL/GenBank/DDBJ whole genome shotgun (WGS) entry which is preliminary data.</text>
</comment>
<protein>
    <submittedName>
        <fullName evidence="2">Uncharacterized protein</fullName>
    </submittedName>
</protein>
<dbReference type="Proteomes" id="UP000437068">
    <property type="component" value="Unassembled WGS sequence"/>
</dbReference>
<accession>A0A6A4BC64</accession>
<sequence length="139" mass="14865">MSPSPPRVRRTACVAAAMGGVRLHGVASAMNIADVSWTATSSSANSSSYIKMSPSPPVRPHSCLRRQTDGRSESPRRGERHQHRVRELALTSPRAGRPPAAPQTCCTTSKCHHRHPVSAVPLASPPRWAECVSTGSRAP</sequence>
<evidence type="ECO:0000256" key="1">
    <source>
        <dbReference type="SAM" id="MobiDB-lite"/>
    </source>
</evidence>
<evidence type="ECO:0000313" key="2">
    <source>
        <dbReference type="EMBL" id="KAE9270724.1"/>
    </source>
</evidence>
<feature type="region of interest" description="Disordered" evidence="1">
    <location>
        <begin position="43"/>
        <end position="109"/>
    </location>
</feature>
<proteinExistence type="predicted"/>
<gene>
    <name evidence="2" type="ORF">PF001_g28684</name>
</gene>
<evidence type="ECO:0000313" key="3">
    <source>
        <dbReference type="Proteomes" id="UP000437068"/>
    </source>
</evidence>
<reference evidence="2 3" key="1">
    <citation type="submission" date="2018-08" db="EMBL/GenBank/DDBJ databases">
        <title>Genomic investigation of the strawberry pathogen Phytophthora fragariae indicates pathogenicity is determined by transcriptional variation in three key races.</title>
        <authorList>
            <person name="Adams T.M."/>
            <person name="Armitage A.D."/>
            <person name="Sobczyk M.K."/>
            <person name="Bates H.J."/>
            <person name="Dunwell J.M."/>
            <person name="Nellist C.F."/>
            <person name="Harrison R.J."/>
        </authorList>
    </citation>
    <scope>NUCLEOTIDE SEQUENCE [LARGE SCALE GENOMIC DNA]</scope>
    <source>
        <strain evidence="2 3">A4</strain>
    </source>
</reference>